<protein>
    <recommendedName>
        <fullName evidence="2">CBM6 domain-containing protein</fullName>
    </recommendedName>
</protein>
<dbReference type="InterPro" id="IPR005084">
    <property type="entry name" value="CBM6"/>
</dbReference>
<dbReference type="InterPro" id="IPR029010">
    <property type="entry name" value="ThuA-like"/>
</dbReference>
<dbReference type="SUPFAM" id="SSF49785">
    <property type="entry name" value="Galactose-binding domain-like"/>
    <property type="match status" value="1"/>
</dbReference>
<organism evidence="3 4">
    <name type="scientific">Kribbella koreensis</name>
    <dbReference type="NCBI Taxonomy" id="57909"/>
    <lineage>
        <taxon>Bacteria</taxon>
        <taxon>Bacillati</taxon>
        <taxon>Actinomycetota</taxon>
        <taxon>Actinomycetes</taxon>
        <taxon>Propionibacteriales</taxon>
        <taxon>Kribbellaceae</taxon>
        <taxon>Kribbella</taxon>
    </lineage>
</organism>
<dbReference type="PANTHER" id="PTHR40469">
    <property type="entry name" value="SECRETED GLYCOSYL HYDROLASE"/>
    <property type="match status" value="1"/>
</dbReference>
<dbReference type="Proteomes" id="UP001500542">
    <property type="component" value="Unassembled WGS sequence"/>
</dbReference>
<evidence type="ECO:0000256" key="1">
    <source>
        <dbReference type="ARBA" id="ARBA00022729"/>
    </source>
</evidence>
<dbReference type="SMART" id="SM00606">
    <property type="entry name" value="CBD_IV"/>
    <property type="match status" value="1"/>
</dbReference>
<dbReference type="PANTHER" id="PTHR40469:SF2">
    <property type="entry name" value="GALACTOSE-BINDING DOMAIN-LIKE SUPERFAMILY PROTEIN"/>
    <property type="match status" value="1"/>
</dbReference>
<keyword evidence="4" id="KW-1185">Reference proteome</keyword>
<dbReference type="InterPro" id="IPR029062">
    <property type="entry name" value="Class_I_gatase-like"/>
</dbReference>
<dbReference type="Gene3D" id="3.40.50.880">
    <property type="match status" value="1"/>
</dbReference>
<evidence type="ECO:0000259" key="2">
    <source>
        <dbReference type="PROSITE" id="PS51175"/>
    </source>
</evidence>
<reference evidence="4" key="1">
    <citation type="journal article" date="2019" name="Int. J. Syst. Evol. Microbiol.">
        <title>The Global Catalogue of Microorganisms (GCM) 10K type strain sequencing project: providing services to taxonomists for standard genome sequencing and annotation.</title>
        <authorList>
            <consortium name="The Broad Institute Genomics Platform"/>
            <consortium name="The Broad Institute Genome Sequencing Center for Infectious Disease"/>
            <person name="Wu L."/>
            <person name="Ma J."/>
        </authorList>
    </citation>
    <scope>NUCLEOTIDE SEQUENCE [LARGE SCALE GENOMIC DNA]</scope>
    <source>
        <strain evidence="4">JCM 10977</strain>
    </source>
</reference>
<evidence type="ECO:0000313" key="3">
    <source>
        <dbReference type="EMBL" id="GAA0959483.1"/>
    </source>
</evidence>
<dbReference type="SUPFAM" id="SSF52317">
    <property type="entry name" value="Class I glutamine amidotransferase-like"/>
    <property type="match status" value="1"/>
</dbReference>
<evidence type="ECO:0000313" key="4">
    <source>
        <dbReference type="Proteomes" id="UP001500542"/>
    </source>
</evidence>
<dbReference type="EMBL" id="BAAAHK010000020">
    <property type="protein sequence ID" value="GAA0959483.1"/>
    <property type="molecule type" value="Genomic_DNA"/>
</dbReference>
<proteinExistence type="predicted"/>
<dbReference type="Pfam" id="PF03422">
    <property type="entry name" value="CBM_6"/>
    <property type="match status" value="1"/>
</dbReference>
<dbReference type="PROSITE" id="PS51175">
    <property type="entry name" value="CBM6"/>
    <property type="match status" value="1"/>
</dbReference>
<dbReference type="InterPro" id="IPR008979">
    <property type="entry name" value="Galactose-bd-like_sf"/>
</dbReference>
<dbReference type="InterPro" id="IPR006584">
    <property type="entry name" value="Cellulose-bd_IV"/>
</dbReference>
<keyword evidence="1" id="KW-0732">Signal</keyword>
<dbReference type="RefSeq" id="WP_343981396.1">
    <property type="nucleotide sequence ID" value="NZ_BAAAHK010000020.1"/>
</dbReference>
<dbReference type="Gene3D" id="2.60.120.260">
    <property type="entry name" value="Galactose-binding domain-like"/>
    <property type="match status" value="1"/>
</dbReference>
<dbReference type="CDD" id="cd04084">
    <property type="entry name" value="CBM6_xylanase-like"/>
    <property type="match status" value="1"/>
</dbReference>
<name>A0ABP4C2D3_9ACTN</name>
<dbReference type="Pfam" id="PF06283">
    <property type="entry name" value="ThuA"/>
    <property type="match status" value="1"/>
</dbReference>
<feature type="domain" description="CBM6" evidence="2">
    <location>
        <begin position="256"/>
        <end position="379"/>
    </location>
</feature>
<dbReference type="PROSITE" id="PS51318">
    <property type="entry name" value="TAT"/>
    <property type="match status" value="1"/>
</dbReference>
<sequence length="379" mass="39466">MTTFTRREGLVGGALLVVGGALGWQPLTAAAAAPYQVLVFSKTAGFRHDSIPAGIQAIRDLGAANGFTVTATEDSAVFTTSQLAAYKAVVFLSTTGDILNATQQTAFETYVNGGGGYVGVHAAADTEYDWPYYGTLVGAWFHSHPAIQQVTARVEDRTHLSTSHLGATWVRTDELYNYRTNPRPNVHVLINLDESTYSGGNMGDHPIAWYHAQGSGRSFYTGFGHTIESYSDTAFRKHLLGGIQYAAGVGATPPVTSIEGEAFTSQSGVQVAGHGGASGGQTLGYIDNGDWAGYSQVSTSGKTSFSARISSGGAGGTIRIRSGSATGPILGTVTVPVTGGWDNFQTISTTLNGSGTGPLFLTFSGGSGALFDIDTFTIS</sequence>
<comment type="caution">
    <text evidence="3">The sequence shown here is derived from an EMBL/GenBank/DDBJ whole genome shotgun (WGS) entry which is preliminary data.</text>
</comment>
<gene>
    <name evidence="3" type="ORF">GCM10009554_73250</name>
</gene>
<accession>A0ABP4C2D3</accession>
<dbReference type="InterPro" id="IPR006311">
    <property type="entry name" value="TAT_signal"/>
</dbReference>